<organism evidence="6 7">
    <name type="scientific">Achromobacter aloeverae</name>
    <dbReference type="NCBI Taxonomy" id="1750518"/>
    <lineage>
        <taxon>Bacteria</taxon>
        <taxon>Pseudomonadati</taxon>
        <taxon>Pseudomonadota</taxon>
        <taxon>Betaproteobacteria</taxon>
        <taxon>Burkholderiales</taxon>
        <taxon>Alcaligenaceae</taxon>
        <taxon>Achromobacter</taxon>
    </lineage>
</organism>
<dbReference type="RefSeq" id="WP_129151755.1">
    <property type="nucleotide sequence ID" value="NZ_JBHSDO010000012.1"/>
</dbReference>
<dbReference type="GO" id="GO:0006351">
    <property type="term" value="P:DNA-templated transcription"/>
    <property type="evidence" value="ECO:0007669"/>
    <property type="project" value="TreeGrafter"/>
</dbReference>
<dbReference type="InterPro" id="IPR036388">
    <property type="entry name" value="WH-like_DNA-bd_sf"/>
</dbReference>
<dbReference type="PANTHER" id="PTHR30537">
    <property type="entry name" value="HTH-TYPE TRANSCRIPTIONAL REGULATOR"/>
    <property type="match status" value="1"/>
</dbReference>
<dbReference type="GO" id="GO:0003700">
    <property type="term" value="F:DNA-binding transcription factor activity"/>
    <property type="evidence" value="ECO:0007669"/>
    <property type="project" value="InterPro"/>
</dbReference>
<evidence type="ECO:0000256" key="4">
    <source>
        <dbReference type="ARBA" id="ARBA00023163"/>
    </source>
</evidence>
<dbReference type="OrthoDB" id="9178397at2"/>
<keyword evidence="4" id="KW-0804">Transcription</keyword>
<accession>A0A4Q1HIP1</accession>
<dbReference type="SUPFAM" id="SSF46785">
    <property type="entry name" value="Winged helix' DNA-binding domain"/>
    <property type="match status" value="1"/>
</dbReference>
<evidence type="ECO:0000256" key="1">
    <source>
        <dbReference type="ARBA" id="ARBA00009437"/>
    </source>
</evidence>
<dbReference type="Proteomes" id="UP000290849">
    <property type="component" value="Unassembled WGS sequence"/>
</dbReference>
<dbReference type="PROSITE" id="PS50931">
    <property type="entry name" value="HTH_LYSR"/>
    <property type="match status" value="1"/>
</dbReference>
<proteinExistence type="inferred from homology"/>
<dbReference type="AlphaFoldDB" id="A0A4Q1HIP1"/>
<comment type="similarity">
    <text evidence="1">Belongs to the LysR transcriptional regulatory family.</text>
</comment>
<dbReference type="InterPro" id="IPR000847">
    <property type="entry name" value="LysR_HTH_N"/>
</dbReference>
<sequence length="302" mass="33110">MTLVRRFLPPTAELCAFEAAARRRSFTAAAEELNLTQSAVSRQIRSLETLLGADLFIRERQTVRLTAAGEAFAQEVRGALQRIATATLGFRANPLGGTVNLAVLPTLGARWLMPRLPDFIATHPDVTVNLITRFESFDFQVGSLDAAIHFGADHWPGARLDFLMEETVVPVCSPRLKARHGFAAAADLATAPLLHIVSRPDAWERWFDAMGVPVAEVHGMLVDQIVFAAQAAIAGMGVAVLPRFLIEDELRRGDLVLAVDRPLRSQGNYYLAWPPGKQDLAPLQAFRRWLLAQAAELRATSA</sequence>
<gene>
    <name evidence="6" type="ORF">C7R54_17670</name>
</gene>
<evidence type="ECO:0000259" key="5">
    <source>
        <dbReference type="PROSITE" id="PS50931"/>
    </source>
</evidence>
<keyword evidence="3" id="KW-0238">DNA-binding</keyword>
<name>A0A4Q1HIP1_9BURK</name>
<dbReference type="Gene3D" id="1.10.10.10">
    <property type="entry name" value="Winged helix-like DNA-binding domain superfamily/Winged helix DNA-binding domain"/>
    <property type="match status" value="1"/>
</dbReference>
<keyword evidence="2" id="KW-0805">Transcription regulation</keyword>
<evidence type="ECO:0000256" key="2">
    <source>
        <dbReference type="ARBA" id="ARBA00023015"/>
    </source>
</evidence>
<dbReference type="Pfam" id="PF03466">
    <property type="entry name" value="LysR_substrate"/>
    <property type="match status" value="1"/>
</dbReference>
<evidence type="ECO:0000313" key="6">
    <source>
        <dbReference type="EMBL" id="RXN86754.1"/>
    </source>
</evidence>
<dbReference type="FunFam" id="1.10.10.10:FF:000001">
    <property type="entry name" value="LysR family transcriptional regulator"/>
    <property type="match status" value="1"/>
</dbReference>
<dbReference type="EMBL" id="PYAL01000005">
    <property type="protein sequence ID" value="RXN86754.1"/>
    <property type="molecule type" value="Genomic_DNA"/>
</dbReference>
<dbReference type="InterPro" id="IPR058163">
    <property type="entry name" value="LysR-type_TF_proteobact-type"/>
</dbReference>
<protein>
    <submittedName>
        <fullName evidence="6">LysR family transcriptional regulator</fullName>
    </submittedName>
</protein>
<evidence type="ECO:0000313" key="7">
    <source>
        <dbReference type="Proteomes" id="UP000290849"/>
    </source>
</evidence>
<feature type="domain" description="HTH lysR-type" evidence="5">
    <location>
        <begin position="9"/>
        <end position="66"/>
    </location>
</feature>
<dbReference type="Pfam" id="PF00126">
    <property type="entry name" value="HTH_1"/>
    <property type="match status" value="1"/>
</dbReference>
<dbReference type="Gene3D" id="3.40.190.10">
    <property type="entry name" value="Periplasmic binding protein-like II"/>
    <property type="match status" value="2"/>
</dbReference>
<dbReference type="InterPro" id="IPR005119">
    <property type="entry name" value="LysR_subst-bd"/>
</dbReference>
<dbReference type="PRINTS" id="PR00039">
    <property type="entry name" value="HTHLYSR"/>
</dbReference>
<dbReference type="GO" id="GO:0043565">
    <property type="term" value="F:sequence-specific DNA binding"/>
    <property type="evidence" value="ECO:0007669"/>
    <property type="project" value="TreeGrafter"/>
</dbReference>
<dbReference type="InterPro" id="IPR036390">
    <property type="entry name" value="WH_DNA-bd_sf"/>
</dbReference>
<evidence type="ECO:0000256" key="3">
    <source>
        <dbReference type="ARBA" id="ARBA00023125"/>
    </source>
</evidence>
<keyword evidence="7" id="KW-1185">Reference proteome</keyword>
<dbReference type="PANTHER" id="PTHR30537:SF26">
    <property type="entry name" value="GLYCINE CLEAVAGE SYSTEM TRANSCRIPTIONAL ACTIVATOR"/>
    <property type="match status" value="1"/>
</dbReference>
<dbReference type="SUPFAM" id="SSF53850">
    <property type="entry name" value="Periplasmic binding protein-like II"/>
    <property type="match status" value="1"/>
</dbReference>
<reference evidence="6 7" key="1">
    <citation type="journal article" date="2017" name="Int. J. Syst. Evol. Microbiol.">
        <title>Achromobacter aloeverae sp. nov., isolated from the root of Aloe vera (L.) Burm.f.</title>
        <authorList>
            <person name="Kuncharoen N."/>
            <person name="Muramatsu Y."/>
            <person name="Shibata C."/>
            <person name="Kamakura Y."/>
            <person name="Nakagawa Y."/>
            <person name="Tanasupawat S."/>
        </authorList>
    </citation>
    <scope>NUCLEOTIDE SEQUENCE [LARGE SCALE GENOMIC DNA]</scope>
    <source>
        <strain evidence="6 7">AVA-1</strain>
    </source>
</reference>
<comment type="caution">
    <text evidence="6">The sequence shown here is derived from an EMBL/GenBank/DDBJ whole genome shotgun (WGS) entry which is preliminary data.</text>
</comment>